<comment type="function">
    <text evidence="1">Component of the PEX13-PEX14 docking complex, a translocon channel that specifically mediates the import of peroxisomal cargo proteins bound to PEX5 receptor. The PEX13-PEX14 docking complex forms a large import pore which can be opened to a diameter of about 9 nm. Mechanistically, PEX5 receptor along with cargo proteins associates with the PEX14 subunit of the PEX13-PEX14 docking complex in the cytosol, leading to the insertion of the receptor into the organelle membrane with the concomitant translocation of the cargo into the peroxisome matrix.</text>
</comment>
<evidence type="ECO:0000256" key="2">
    <source>
        <dbReference type="SAM" id="Phobius"/>
    </source>
</evidence>
<protein>
    <recommendedName>
        <fullName evidence="1">Peroxisomal membrane protein PEX14</fullName>
    </recommendedName>
    <alternativeName>
        <fullName evidence="1">Peroxin-14</fullName>
    </alternativeName>
</protein>
<organism evidence="5 6">
    <name type="scientific">Ceratopteris richardii</name>
    <name type="common">Triangle waterfern</name>
    <dbReference type="NCBI Taxonomy" id="49495"/>
    <lineage>
        <taxon>Eukaryota</taxon>
        <taxon>Viridiplantae</taxon>
        <taxon>Streptophyta</taxon>
        <taxon>Embryophyta</taxon>
        <taxon>Tracheophyta</taxon>
        <taxon>Polypodiopsida</taxon>
        <taxon>Polypodiidae</taxon>
        <taxon>Polypodiales</taxon>
        <taxon>Pteridineae</taxon>
        <taxon>Pteridaceae</taxon>
        <taxon>Parkerioideae</taxon>
        <taxon>Ceratopteris</taxon>
    </lineage>
</organism>
<evidence type="ECO:0000313" key="5">
    <source>
        <dbReference type="EMBL" id="KAH7283980.1"/>
    </source>
</evidence>
<evidence type="ECO:0000256" key="1">
    <source>
        <dbReference type="RuleBase" id="RU367032"/>
    </source>
</evidence>
<dbReference type="PANTHER" id="PTHR23058:SF0">
    <property type="entry name" value="PEROXISOMAL MEMBRANE PROTEIN PEX14"/>
    <property type="match status" value="1"/>
</dbReference>
<keyword evidence="1 2" id="KW-0472">Membrane</keyword>
<dbReference type="GO" id="GO:0016560">
    <property type="term" value="P:protein import into peroxisome matrix, docking"/>
    <property type="evidence" value="ECO:0007669"/>
    <property type="project" value="UniProtKB-UniRule"/>
</dbReference>
<feature type="domain" description="Peroxisomal membrane protein PEX14-like KPWE" evidence="3">
    <location>
        <begin position="169"/>
        <end position="217"/>
    </location>
</feature>
<evidence type="ECO:0000259" key="4">
    <source>
        <dbReference type="Pfam" id="PF23020"/>
    </source>
</evidence>
<dbReference type="Proteomes" id="UP000825935">
    <property type="component" value="Chromosome 34"/>
</dbReference>
<keyword evidence="1" id="KW-0813">Transport</keyword>
<evidence type="ECO:0000259" key="3">
    <source>
        <dbReference type="Pfam" id="PF17733"/>
    </source>
</evidence>
<feature type="domain" description="Peroxisomal membrane protein PEX14 central plants" evidence="4">
    <location>
        <begin position="8"/>
        <end position="109"/>
    </location>
</feature>
<keyword evidence="2" id="KW-0812">Transmembrane</keyword>
<dbReference type="PANTHER" id="PTHR23058">
    <property type="entry name" value="PEROXISOMAL MEMBRANE PROTEIN PEX14"/>
    <property type="match status" value="1"/>
</dbReference>
<name>A0A8T2QK69_CERRI</name>
<evidence type="ECO:0000313" key="6">
    <source>
        <dbReference type="Proteomes" id="UP000825935"/>
    </source>
</evidence>
<dbReference type="Pfam" id="PF23020">
    <property type="entry name" value="PEX14-like_2nd"/>
    <property type="match status" value="1"/>
</dbReference>
<keyword evidence="6" id="KW-1185">Reference proteome</keyword>
<comment type="subcellular location">
    <subcellularLocation>
        <location evidence="1">Peroxisome membrane</location>
    </subcellularLocation>
</comment>
<reference evidence="5" key="1">
    <citation type="submission" date="2021-08" db="EMBL/GenBank/DDBJ databases">
        <title>WGS assembly of Ceratopteris richardii.</title>
        <authorList>
            <person name="Marchant D.B."/>
            <person name="Chen G."/>
            <person name="Jenkins J."/>
            <person name="Shu S."/>
            <person name="Leebens-Mack J."/>
            <person name="Grimwood J."/>
            <person name="Schmutz J."/>
            <person name="Soltis P."/>
            <person name="Soltis D."/>
            <person name="Chen Z.-H."/>
        </authorList>
    </citation>
    <scope>NUCLEOTIDE SEQUENCE</scope>
    <source>
        <strain evidence="5">Whitten #5841</strain>
        <tissue evidence="5">Leaf</tissue>
    </source>
</reference>
<proteinExistence type="inferred from homology"/>
<gene>
    <name evidence="5" type="ORF">KP509_34G033700</name>
</gene>
<accession>A0A8T2QK69</accession>
<keyword evidence="1" id="KW-0576">Peroxisome</keyword>
<dbReference type="EMBL" id="CM035439">
    <property type="protein sequence ID" value="KAH7283980.1"/>
    <property type="molecule type" value="Genomic_DNA"/>
</dbReference>
<keyword evidence="2" id="KW-1133">Transmembrane helix</keyword>
<dbReference type="InterPro" id="IPR040554">
    <property type="entry name" value="KPWE_PEX14_dom"/>
</dbReference>
<comment type="similarity">
    <text evidence="1">Belongs to the peroxin-14 family.</text>
</comment>
<dbReference type="GO" id="GO:0005778">
    <property type="term" value="C:peroxisomal membrane"/>
    <property type="evidence" value="ECO:0007669"/>
    <property type="project" value="UniProtKB-SubCell"/>
</dbReference>
<dbReference type="GO" id="GO:1990429">
    <property type="term" value="C:peroxisomal importomer complex"/>
    <property type="evidence" value="ECO:0007669"/>
    <property type="project" value="TreeGrafter"/>
</dbReference>
<dbReference type="Pfam" id="PF17733">
    <property type="entry name" value="KPWE_dom"/>
    <property type="match status" value="1"/>
</dbReference>
<dbReference type="OrthoDB" id="441517at2759"/>
<comment type="caution">
    <text evidence="5">The sequence shown here is derived from an EMBL/GenBank/DDBJ whole genome shotgun (WGS) entry which is preliminary data.</text>
</comment>
<dbReference type="AlphaFoldDB" id="A0A8T2QK69"/>
<dbReference type="InterPro" id="IPR025655">
    <property type="entry name" value="PEX14"/>
</dbReference>
<sequence>MSLPEKSRVDWLRIARLLGLILGPTAGIAFLYKIYLRKVNWWIWKPVSPNYSRDFEHTVIMATIAAMRASSSVASELAILNQTIFALQSEGRLHRDYIARAIQAQTSNLIDADLIVRGILLGKGYNSKQKSTSSNQNTAEASITKYNHASKNREEGLGTHPHTLNNPTQPRSILEVMAMLERGETPPGIKVIDDKPPIPNLRPSASILQAKPKPWERRLRGNEYVVNS</sequence>
<dbReference type="InterPro" id="IPR054154">
    <property type="entry name" value="PEX14-like_M_plants"/>
</dbReference>
<keyword evidence="1" id="KW-0653">Protein transport</keyword>
<dbReference type="GO" id="GO:0005102">
    <property type="term" value="F:signaling receptor binding"/>
    <property type="evidence" value="ECO:0007669"/>
    <property type="project" value="TreeGrafter"/>
</dbReference>
<feature type="transmembrane region" description="Helical" evidence="2">
    <location>
        <begin position="14"/>
        <end position="35"/>
    </location>
</feature>